<comment type="caution">
    <text evidence="1">The sequence shown here is derived from an EMBL/GenBank/DDBJ whole genome shotgun (WGS) entry which is preliminary data.</text>
</comment>
<dbReference type="Proteomes" id="UP001597192">
    <property type="component" value="Unassembled WGS sequence"/>
</dbReference>
<dbReference type="RefSeq" id="WP_125695839.1">
    <property type="nucleotide sequence ID" value="NZ_JBHTOG010000044.1"/>
</dbReference>
<accession>A0ABW4CR38</accession>
<reference evidence="2" key="1">
    <citation type="journal article" date="2019" name="Int. J. Syst. Evol. Microbiol.">
        <title>The Global Catalogue of Microorganisms (GCM) 10K type strain sequencing project: providing services to taxonomists for standard genome sequencing and annotation.</title>
        <authorList>
            <consortium name="The Broad Institute Genomics Platform"/>
            <consortium name="The Broad Institute Genome Sequencing Center for Infectious Disease"/>
            <person name="Wu L."/>
            <person name="Ma J."/>
        </authorList>
    </citation>
    <scope>NUCLEOTIDE SEQUENCE [LARGE SCALE GENOMIC DNA]</scope>
    <source>
        <strain evidence="2">CCM 8947</strain>
    </source>
</reference>
<dbReference type="Pfam" id="PF04439">
    <property type="entry name" value="Adenyl_transf"/>
    <property type="match status" value="1"/>
</dbReference>
<dbReference type="SUPFAM" id="SSF81631">
    <property type="entry name" value="PAP/OAS1 substrate-binding domain"/>
    <property type="match status" value="1"/>
</dbReference>
<proteinExistence type="predicted"/>
<dbReference type="InterPro" id="IPR007530">
    <property type="entry name" value="Aminoglycoside_adenylylTfrase"/>
</dbReference>
<sequence>MDALERILNQAALDENVVAVGTEGSTNDGQVAGDRWTDLDVTVFVDKLDSTAGWQWLTLLGEPTNVQYLKDEAIFGPNTSTWYSWLTRYSGTMRMDFKMAPAEDEAAYLADDTLNAIVWRRGLGKVAPRPTSAASHFIGLPDQALFTDRIIEFYWCAGNVIKGLSRGNLMYANEQFNHYVRPELIRLFAWRASLARGGRFDAGVSGKFVWHSLSLAEQKAVAATYHQNSLANARASLIHAIALYNSELPDLAAGLALDLPERLPATQHQFVDWLADETLWEKLNG</sequence>
<evidence type="ECO:0000313" key="2">
    <source>
        <dbReference type="Proteomes" id="UP001597192"/>
    </source>
</evidence>
<keyword evidence="2" id="KW-1185">Reference proteome</keyword>
<name>A0ABW4CR38_9LACO</name>
<dbReference type="Gene3D" id="3.30.460.10">
    <property type="entry name" value="Beta Polymerase, domain 2"/>
    <property type="match status" value="1"/>
</dbReference>
<gene>
    <name evidence="1" type="ORF">ACFQ47_08935</name>
</gene>
<dbReference type="InterPro" id="IPR043519">
    <property type="entry name" value="NT_sf"/>
</dbReference>
<evidence type="ECO:0000313" key="1">
    <source>
        <dbReference type="EMBL" id="MFD1432793.1"/>
    </source>
</evidence>
<dbReference type="EMBL" id="JBHTOG010000044">
    <property type="protein sequence ID" value="MFD1432793.1"/>
    <property type="molecule type" value="Genomic_DNA"/>
</dbReference>
<dbReference type="Gene3D" id="1.20.120.330">
    <property type="entry name" value="Nucleotidyltransferases domain 2"/>
    <property type="match status" value="1"/>
</dbReference>
<dbReference type="SUPFAM" id="SSF81301">
    <property type="entry name" value="Nucleotidyltransferase"/>
    <property type="match status" value="1"/>
</dbReference>
<protein>
    <submittedName>
        <fullName evidence="1">Aminoglycoside 6-adenylyltransferase</fullName>
    </submittedName>
</protein>
<organism evidence="1 2">
    <name type="scientific">Lacticaseibacillus yichunensis</name>
    <dbReference type="NCBI Taxonomy" id="2486015"/>
    <lineage>
        <taxon>Bacteria</taxon>
        <taxon>Bacillati</taxon>
        <taxon>Bacillota</taxon>
        <taxon>Bacilli</taxon>
        <taxon>Lactobacillales</taxon>
        <taxon>Lactobacillaceae</taxon>
        <taxon>Lacticaseibacillus</taxon>
    </lineage>
</organism>